<protein>
    <submittedName>
        <fullName evidence="2 3">Uncharacterized protein</fullName>
    </submittedName>
</protein>
<feature type="compositionally biased region" description="Basic and acidic residues" evidence="1">
    <location>
        <begin position="15"/>
        <end position="39"/>
    </location>
</feature>
<reference evidence="4" key="2">
    <citation type="submission" date="2012-11" db="EMBL/GenBank/DDBJ databases">
        <authorList>
            <person name="Kuo A."/>
            <person name="Curtis B.A."/>
            <person name="Tanifuji G."/>
            <person name="Burki F."/>
            <person name="Gruber A."/>
            <person name="Irimia M."/>
            <person name="Maruyama S."/>
            <person name="Arias M.C."/>
            <person name="Ball S.G."/>
            <person name="Gile G.H."/>
            <person name="Hirakawa Y."/>
            <person name="Hopkins J.F."/>
            <person name="Rensing S.A."/>
            <person name="Schmutz J."/>
            <person name="Symeonidi A."/>
            <person name="Elias M."/>
            <person name="Eveleigh R.J."/>
            <person name="Herman E.K."/>
            <person name="Klute M.J."/>
            <person name="Nakayama T."/>
            <person name="Obornik M."/>
            <person name="Reyes-Prieto A."/>
            <person name="Armbrust E.V."/>
            <person name="Aves S.J."/>
            <person name="Beiko R.G."/>
            <person name="Coutinho P."/>
            <person name="Dacks J.B."/>
            <person name="Durnford D.G."/>
            <person name="Fast N.M."/>
            <person name="Green B.R."/>
            <person name="Grisdale C."/>
            <person name="Hempe F."/>
            <person name="Henrissat B."/>
            <person name="Hoppner M.P."/>
            <person name="Ishida K.-I."/>
            <person name="Kim E."/>
            <person name="Koreny L."/>
            <person name="Kroth P.G."/>
            <person name="Liu Y."/>
            <person name="Malik S.-B."/>
            <person name="Maier U.G."/>
            <person name="McRose D."/>
            <person name="Mock T."/>
            <person name="Neilson J.A."/>
            <person name="Onodera N.T."/>
            <person name="Poole A.M."/>
            <person name="Pritham E.J."/>
            <person name="Richards T.A."/>
            <person name="Rocap G."/>
            <person name="Roy S.W."/>
            <person name="Sarai C."/>
            <person name="Schaack S."/>
            <person name="Shirato S."/>
            <person name="Slamovits C.H."/>
            <person name="Spencer D.F."/>
            <person name="Suzuki S."/>
            <person name="Worden A.Z."/>
            <person name="Zauner S."/>
            <person name="Barry K."/>
            <person name="Bell C."/>
            <person name="Bharti A.K."/>
            <person name="Crow J.A."/>
            <person name="Grimwood J."/>
            <person name="Kramer R."/>
            <person name="Lindquist E."/>
            <person name="Lucas S."/>
            <person name="Salamov A."/>
            <person name="McFadden G.I."/>
            <person name="Lane C.E."/>
            <person name="Keeling P.J."/>
            <person name="Gray M.W."/>
            <person name="Grigoriev I.V."/>
            <person name="Archibald J.M."/>
        </authorList>
    </citation>
    <scope>NUCLEOTIDE SEQUENCE</scope>
    <source>
        <strain evidence="4">CCMP2712</strain>
    </source>
</reference>
<evidence type="ECO:0000256" key="1">
    <source>
        <dbReference type="SAM" id="MobiDB-lite"/>
    </source>
</evidence>
<dbReference type="PaxDb" id="55529-EKX40064"/>
<keyword evidence="4" id="KW-1185">Reference proteome</keyword>
<dbReference type="HOGENOM" id="CLU_490447_0_0_1"/>
<organism evidence="2">
    <name type="scientific">Guillardia theta (strain CCMP2712)</name>
    <name type="common">Cryptophyte</name>
    <dbReference type="NCBI Taxonomy" id="905079"/>
    <lineage>
        <taxon>Eukaryota</taxon>
        <taxon>Cryptophyceae</taxon>
        <taxon>Pyrenomonadales</taxon>
        <taxon>Geminigeraceae</taxon>
        <taxon>Guillardia</taxon>
    </lineage>
</organism>
<dbReference type="GeneID" id="17296802"/>
<dbReference type="EnsemblProtists" id="EKX40064">
    <property type="protein sequence ID" value="EKX40064"/>
    <property type="gene ID" value="GUITHDRAFT_143018"/>
</dbReference>
<evidence type="ECO:0000313" key="3">
    <source>
        <dbReference type="EnsemblProtists" id="EKX40064"/>
    </source>
</evidence>
<dbReference type="KEGG" id="gtt:GUITHDRAFT_143018"/>
<name>L1IVZ5_GUITC</name>
<dbReference type="AlphaFoldDB" id="L1IVZ5"/>
<gene>
    <name evidence="2" type="ORF">GUITHDRAFT_143018</name>
</gene>
<evidence type="ECO:0000313" key="2">
    <source>
        <dbReference type="EMBL" id="EKX40064.1"/>
    </source>
</evidence>
<feature type="region of interest" description="Disordered" evidence="1">
    <location>
        <begin position="1"/>
        <end position="40"/>
    </location>
</feature>
<reference evidence="3" key="3">
    <citation type="submission" date="2015-06" db="UniProtKB">
        <authorList>
            <consortium name="EnsemblProtists"/>
        </authorList>
    </citation>
    <scope>IDENTIFICATION</scope>
</reference>
<proteinExistence type="predicted"/>
<evidence type="ECO:0000313" key="4">
    <source>
        <dbReference type="Proteomes" id="UP000011087"/>
    </source>
</evidence>
<sequence>MVAHVRLGMSRRGRSGREEEEKEEEEKRRSKYEDRKLDDNTEGQVHQLDLVFQAHKMRLGISILLAFCVSGTAATEWRNGDHQLGFCSSTALRHGQGSRHAALSTCRHAAPHGSTSIGRQSDEFGDITKFLKAPRPGQELAGDRAEVVMGSGFGFSEQLSEAVEQAMQNATKTWRKNSEGLPAVPSLAIVFFTSDYARDGIGRVLPCVLRSFAMFGGKQWKDGVNVVGGTVAGFEGHEGKGGVSITLIQGENLRVVPFNVGNEASQWTSAASGAEWAFKGGLKGIYDSHSLNMVMFGHQSSQGALEKVIDVFDDSYPLANKIGGVAGGLGSAEDRGEWMTGVVGRCLIFNKGVGVLNKKGELLFGEDKNAAKYSTSDEIFSSGASWRRDGIVGAVLEGLNMDVCALNDQTESTEVTIARISAVKSVQKEENMLPVGGLVLCDETFKESKVDKGGEASCFKMLKSALKVPVGSAIMEKVITSDHDKDVLGKASLETNSATLISLYAREEQIRNLLSDEELAEADEIYGNTIVNSNGDVLEIPKFVGKPKKSGKRKRN</sequence>
<reference evidence="2 4" key="1">
    <citation type="journal article" date="2012" name="Nature">
        <title>Algal genomes reveal evolutionary mosaicism and the fate of nucleomorphs.</title>
        <authorList>
            <consortium name="DOE Joint Genome Institute"/>
            <person name="Curtis B.A."/>
            <person name="Tanifuji G."/>
            <person name="Burki F."/>
            <person name="Gruber A."/>
            <person name="Irimia M."/>
            <person name="Maruyama S."/>
            <person name="Arias M.C."/>
            <person name="Ball S.G."/>
            <person name="Gile G.H."/>
            <person name="Hirakawa Y."/>
            <person name="Hopkins J.F."/>
            <person name="Kuo A."/>
            <person name="Rensing S.A."/>
            <person name="Schmutz J."/>
            <person name="Symeonidi A."/>
            <person name="Elias M."/>
            <person name="Eveleigh R.J."/>
            <person name="Herman E.K."/>
            <person name="Klute M.J."/>
            <person name="Nakayama T."/>
            <person name="Obornik M."/>
            <person name="Reyes-Prieto A."/>
            <person name="Armbrust E.V."/>
            <person name="Aves S.J."/>
            <person name="Beiko R.G."/>
            <person name="Coutinho P."/>
            <person name="Dacks J.B."/>
            <person name="Durnford D.G."/>
            <person name="Fast N.M."/>
            <person name="Green B.R."/>
            <person name="Grisdale C.J."/>
            <person name="Hempel F."/>
            <person name="Henrissat B."/>
            <person name="Hoppner M.P."/>
            <person name="Ishida K."/>
            <person name="Kim E."/>
            <person name="Koreny L."/>
            <person name="Kroth P.G."/>
            <person name="Liu Y."/>
            <person name="Malik S.B."/>
            <person name="Maier U.G."/>
            <person name="McRose D."/>
            <person name="Mock T."/>
            <person name="Neilson J.A."/>
            <person name="Onodera N.T."/>
            <person name="Poole A.M."/>
            <person name="Pritham E.J."/>
            <person name="Richards T.A."/>
            <person name="Rocap G."/>
            <person name="Roy S.W."/>
            <person name="Sarai C."/>
            <person name="Schaack S."/>
            <person name="Shirato S."/>
            <person name="Slamovits C.H."/>
            <person name="Spencer D.F."/>
            <person name="Suzuki S."/>
            <person name="Worden A.Z."/>
            <person name="Zauner S."/>
            <person name="Barry K."/>
            <person name="Bell C."/>
            <person name="Bharti A.K."/>
            <person name="Crow J.A."/>
            <person name="Grimwood J."/>
            <person name="Kramer R."/>
            <person name="Lindquist E."/>
            <person name="Lucas S."/>
            <person name="Salamov A."/>
            <person name="McFadden G.I."/>
            <person name="Lane C.E."/>
            <person name="Keeling P.J."/>
            <person name="Gray M.W."/>
            <person name="Grigoriev I.V."/>
            <person name="Archibald J.M."/>
        </authorList>
    </citation>
    <scope>NUCLEOTIDE SEQUENCE</scope>
    <source>
        <strain evidence="2 4">CCMP2712</strain>
    </source>
</reference>
<dbReference type="EMBL" id="JH993034">
    <property type="protein sequence ID" value="EKX40064.1"/>
    <property type="molecule type" value="Genomic_DNA"/>
</dbReference>
<accession>L1IVZ5</accession>
<dbReference type="RefSeq" id="XP_005827044.1">
    <property type="nucleotide sequence ID" value="XM_005826987.1"/>
</dbReference>
<dbReference type="Proteomes" id="UP000011087">
    <property type="component" value="Unassembled WGS sequence"/>
</dbReference>